<keyword evidence="9" id="KW-0961">Cell wall biogenesis/degradation</keyword>
<dbReference type="PROSITE" id="PS50975">
    <property type="entry name" value="ATP_GRASP"/>
    <property type="match status" value="1"/>
</dbReference>
<dbReference type="EMBL" id="JXYS01000070">
    <property type="protein sequence ID" value="KJF16930.1"/>
    <property type="molecule type" value="Genomic_DNA"/>
</dbReference>
<keyword evidence="5 10" id="KW-0547">Nucleotide-binding</keyword>
<dbReference type="RefSeq" id="WP_052605837.1">
    <property type="nucleotide sequence ID" value="NZ_JXYS01000070.1"/>
</dbReference>
<dbReference type="GO" id="GO:0071555">
    <property type="term" value="P:cell wall organization"/>
    <property type="evidence" value="ECO:0007669"/>
    <property type="project" value="UniProtKB-KW"/>
</dbReference>
<dbReference type="GO" id="GO:0009252">
    <property type="term" value="P:peptidoglycan biosynthetic process"/>
    <property type="evidence" value="ECO:0007669"/>
    <property type="project" value="UniProtKB-KW"/>
</dbReference>
<evidence type="ECO:0000313" key="12">
    <source>
        <dbReference type="EMBL" id="KJF16930.1"/>
    </source>
</evidence>
<dbReference type="Proteomes" id="UP000032360">
    <property type="component" value="Unassembled WGS sequence"/>
</dbReference>
<evidence type="ECO:0000256" key="1">
    <source>
        <dbReference type="ARBA" id="ARBA00004496"/>
    </source>
</evidence>
<keyword evidence="3" id="KW-0963">Cytoplasm</keyword>
<protein>
    <submittedName>
        <fullName evidence="12">D-alanine--D-alanine ligase</fullName>
        <ecNumber evidence="12">6.3.2.4</ecNumber>
    </submittedName>
</protein>
<dbReference type="OrthoDB" id="9813261at2"/>
<dbReference type="Pfam" id="PF07478">
    <property type="entry name" value="Dala_Dala_lig_C"/>
    <property type="match status" value="1"/>
</dbReference>
<reference evidence="12 13" key="1">
    <citation type="submission" date="2015-01" db="EMBL/GenBank/DDBJ databases">
        <title>Draft genome of the acidophilic iron oxidizer Acidithrix ferrooxidans strain Py-F3.</title>
        <authorList>
            <person name="Poehlein A."/>
            <person name="Eisen S."/>
            <person name="Schloemann M."/>
            <person name="Johnson B.D."/>
            <person name="Daniel R."/>
            <person name="Muehling M."/>
        </authorList>
    </citation>
    <scope>NUCLEOTIDE SEQUENCE [LARGE SCALE GENOMIC DNA]</scope>
    <source>
        <strain evidence="12 13">Py-F3</strain>
    </source>
</reference>
<dbReference type="PATRIC" id="fig|1280514.3.peg.2901"/>
<keyword evidence="8" id="KW-0573">Peptidoglycan synthesis</keyword>
<dbReference type="PROSITE" id="PS00843">
    <property type="entry name" value="DALA_DALA_LIGASE_1"/>
    <property type="match status" value="1"/>
</dbReference>
<sequence>MANVAVLFGGISPEHDISILTGLQAERGLLNSIHKVSSIYWSKGGDFFLLPNGCEASSFASGLPAKVEKLTIHLGDSPGFYQGGKSFSKPKKLEIDVVLNALHGGPGEDGSLQALLNLAGIKYSGPGALGASLGMDKLAFAGLCANLGIAHLDRHLLSHTTQPQTITFGSPFILKPRYGGSSIGIDVVSDLETAKARLRTNVHLKLGAVIEPFRSDLFDLQIAVKTFPKLVLSAIERPLRDKSGGEFLTYKDKYVGGTGMVEAPRELPAKLSDVIRESIYNYANRLVDAVPLRGITRIDFLSNGVDELYVNEINTIPGSLSKYLFIEPMIPFENLLLDLIAEATEVSTFAPTTAGADGSALSSAGTIASKLG</sequence>
<dbReference type="InterPro" id="IPR016185">
    <property type="entry name" value="PreATP-grasp_dom_sf"/>
</dbReference>
<evidence type="ECO:0000256" key="7">
    <source>
        <dbReference type="ARBA" id="ARBA00022960"/>
    </source>
</evidence>
<dbReference type="GO" id="GO:0008360">
    <property type="term" value="P:regulation of cell shape"/>
    <property type="evidence" value="ECO:0007669"/>
    <property type="project" value="UniProtKB-KW"/>
</dbReference>
<dbReference type="InterPro" id="IPR000291">
    <property type="entry name" value="D-Ala_lig_Van_CS"/>
</dbReference>
<dbReference type="Gene3D" id="3.30.470.20">
    <property type="entry name" value="ATP-grasp fold, B domain"/>
    <property type="match status" value="1"/>
</dbReference>
<keyword evidence="13" id="KW-1185">Reference proteome</keyword>
<evidence type="ECO:0000313" key="13">
    <source>
        <dbReference type="Proteomes" id="UP000032360"/>
    </source>
</evidence>
<dbReference type="STRING" id="1280514.AXFE_22130"/>
<dbReference type="InterPro" id="IPR011127">
    <property type="entry name" value="Dala_Dala_lig_N"/>
</dbReference>
<keyword evidence="4 12" id="KW-0436">Ligase</keyword>
<evidence type="ECO:0000256" key="9">
    <source>
        <dbReference type="ARBA" id="ARBA00023316"/>
    </source>
</evidence>
<dbReference type="PANTHER" id="PTHR23132:SF23">
    <property type="entry name" value="D-ALANINE--D-ALANINE LIGASE B"/>
    <property type="match status" value="1"/>
</dbReference>
<dbReference type="Gene3D" id="3.40.50.20">
    <property type="match status" value="1"/>
</dbReference>
<dbReference type="GO" id="GO:0046872">
    <property type="term" value="F:metal ion binding"/>
    <property type="evidence" value="ECO:0007669"/>
    <property type="project" value="InterPro"/>
</dbReference>
<dbReference type="Gene3D" id="3.30.1490.20">
    <property type="entry name" value="ATP-grasp fold, A domain"/>
    <property type="match status" value="1"/>
</dbReference>
<evidence type="ECO:0000256" key="3">
    <source>
        <dbReference type="ARBA" id="ARBA00022490"/>
    </source>
</evidence>
<dbReference type="PROSITE" id="PS00844">
    <property type="entry name" value="DALA_DALA_LIGASE_2"/>
    <property type="match status" value="1"/>
</dbReference>
<evidence type="ECO:0000256" key="10">
    <source>
        <dbReference type="PROSITE-ProRule" id="PRU00409"/>
    </source>
</evidence>
<dbReference type="SUPFAM" id="SSF52440">
    <property type="entry name" value="PreATP-grasp domain"/>
    <property type="match status" value="1"/>
</dbReference>
<evidence type="ECO:0000256" key="6">
    <source>
        <dbReference type="ARBA" id="ARBA00022840"/>
    </source>
</evidence>
<feature type="domain" description="ATP-grasp" evidence="11">
    <location>
        <begin position="141"/>
        <end position="341"/>
    </location>
</feature>
<evidence type="ECO:0000259" key="11">
    <source>
        <dbReference type="PROSITE" id="PS50975"/>
    </source>
</evidence>
<evidence type="ECO:0000256" key="5">
    <source>
        <dbReference type="ARBA" id="ARBA00022741"/>
    </source>
</evidence>
<dbReference type="GO" id="GO:0005524">
    <property type="term" value="F:ATP binding"/>
    <property type="evidence" value="ECO:0007669"/>
    <property type="project" value="UniProtKB-UniRule"/>
</dbReference>
<dbReference type="GO" id="GO:0008716">
    <property type="term" value="F:D-alanine-D-alanine ligase activity"/>
    <property type="evidence" value="ECO:0007669"/>
    <property type="project" value="UniProtKB-EC"/>
</dbReference>
<proteinExistence type="inferred from homology"/>
<dbReference type="InterPro" id="IPR011761">
    <property type="entry name" value="ATP-grasp"/>
</dbReference>
<dbReference type="AlphaFoldDB" id="A0A0D8HG46"/>
<name>A0A0D8HG46_9ACTN</name>
<comment type="subcellular location">
    <subcellularLocation>
        <location evidence="1">Cytoplasm</location>
    </subcellularLocation>
</comment>
<evidence type="ECO:0000256" key="8">
    <source>
        <dbReference type="ARBA" id="ARBA00022984"/>
    </source>
</evidence>
<gene>
    <name evidence="12" type="primary">ddl2</name>
    <name evidence="12" type="ORF">AXFE_22130</name>
</gene>
<accession>A0A0D8HG46</accession>
<dbReference type="GO" id="GO:0005737">
    <property type="term" value="C:cytoplasm"/>
    <property type="evidence" value="ECO:0007669"/>
    <property type="project" value="UniProtKB-SubCell"/>
</dbReference>
<dbReference type="Pfam" id="PF01820">
    <property type="entry name" value="Dala_Dala_lig_N"/>
    <property type="match status" value="1"/>
</dbReference>
<comment type="similarity">
    <text evidence="2">Belongs to the D-alanine--D-alanine ligase family.</text>
</comment>
<dbReference type="InterPro" id="IPR013815">
    <property type="entry name" value="ATP_grasp_subdomain_1"/>
</dbReference>
<dbReference type="InterPro" id="IPR011095">
    <property type="entry name" value="Dala_Dala_lig_C"/>
</dbReference>
<evidence type="ECO:0000256" key="4">
    <source>
        <dbReference type="ARBA" id="ARBA00022598"/>
    </source>
</evidence>
<evidence type="ECO:0000256" key="2">
    <source>
        <dbReference type="ARBA" id="ARBA00010871"/>
    </source>
</evidence>
<organism evidence="12 13">
    <name type="scientific">Acidithrix ferrooxidans</name>
    <dbReference type="NCBI Taxonomy" id="1280514"/>
    <lineage>
        <taxon>Bacteria</taxon>
        <taxon>Bacillati</taxon>
        <taxon>Actinomycetota</taxon>
        <taxon>Acidimicrobiia</taxon>
        <taxon>Acidimicrobiales</taxon>
        <taxon>Acidimicrobiaceae</taxon>
        <taxon>Acidithrix</taxon>
    </lineage>
</organism>
<keyword evidence="6 10" id="KW-0067">ATP-binding</keyword>
<dbReference type="SUPFAM" id="SSF56059">
    <property type="entry name" value="Glutathione synthetase ATP-binding domain-like"/>
    <property type="match status" value="1"/>
</dbReference>
<dbReference type="PANTHER" id="PTHR23132">
    <property type="entry name" value="D-ALANINE--D-ALANINE LIGASE"/>
    <property type="match status" value="1"/>
</dbReference>
<comment type="caution">
    <text evidence="12">The sequence shown here is derived from an EMBL/GenBank/DDBJ whole genome shotgun (WGS) entry which is preliminary data.</text>
</comment>
<dbReference type="EC" id="6.3.2.4" evidence="12"/>
<keyword evidence="7" id="KW-0133">Cell shape</keyword>